<dbReference type="SMART" id="SM00530">
    <property type="entry name" value="HTH_XRE"/>
    <property type="match status" value="1"/>
</dbReference>
<sequence>MNLSEKIELLIKRKQLSASQFADKLGIPRSSISHILSGRNKPSLDVVQKILRVFPEISAEDLLFEDRSLGASLTTSSPKEAIPVASTSPSLFDAVLPTPSESPKNILPEPTIVQSNLRRPKETPVSARQDEPVTPVIPQRLEKSIERVLIFYTDGTFSESRPM</sequence>
<dbReference type="SUPFAM" id="SSF47413">
    <property type="entry name" value="lambda repressor-like DNA-binding domains"/>
    <property type="match status" value="1"/>
</dbReference>
<evidence type="ECO:0000259" key="2">
    <source>
        <dbReference type="PROSITE" id="PS50943"/>
    </source>
</evidence>
<dbReference type="EMBL" id="JAVNWW010000001">
    <property type="protein sequence ID" value="MDU0807988.1"/>
    <property type="molecule type" value="Genomic_DNA"/>
</dbReference>
<comment type="caution">
    <text evidence="3">The sequence shown here is derived from an EMBL/GenBank/DDBJ whole genome shotgun (WGS) entry which is preliminary data.</text>
</comment>
<accession>A0ABU3TQ57</accession>
<dbReference type="CDD" id="cd00093">
    <property type="entry name" value="HTH_XRE"/>
    <property type="match status" value="1"/>
</dbReference>
<dbReference type="Pfam" id="PF01381">
    <property type="entry name" value="HTH_3"/>
    <property type="match status" value="1"/>
</dbReference>
<dbReference type="RefSeq" id="WP_316070261.1">
    <property type="nucleotide sequence ID" value="NZ_JAVNWW010000001.1"/>
</dbReference>
<protein>
    <submittedName>
        <fullName evidence="3">Helix-turn-helix transcriptional regulator</fullName>
    </submittedName>
</protein>
<dbReference type="Gene3D" id="1.10.260.40">
    <property type="entry name" value="lambda repressor-like DNA-binding domains"/>
    <property type="match status" value="1"/>
</dbReference>
<dbReference type="InterPro" id="IPR010982">
    <property type="entry name" value="Lambda_DNA-bd_dom_sf"/>
</dbReference>
<name>A0ABU3TQ57_9BACT</name>
<proteinExistence type="predicted"/>
<evidence type="ECO:0000313" key="4">
    <source>
        <dbReference type="Proteomes" id="UP001249959"/>
    </source>
</evidence>
<organism evidence="3 4">
    <name type="scientific">Aquirufa regiilacus</name>
    <dbReference type="NCBI Taxonomy" id="3024868"/>
    <lineage>
        <taxon>Bacteria</taxon>
        <taxon>Pseudomonadati</taxon>
        <taxon>Bacteroidota</taxon>
        <taxon>Cytophagia</taxon>
        <taxon>Cytophagales</taxon>
        <taxon>Flectobacillaceae</taxon>
        <taxon>Aquirufa</taxon>
    </lineage>
</organism>
<keyword evidence="4" id="KW-1185">Reference proteome</keyword>
<dbReference type="Proteomes" id="UP001249959">
    <property type="component" value="Unassembled WGS sequence"/>
</dbReference>
<reference evidence="3 4" key="1">
    <citation type="submission" date="2023-09" db="EMBL/GenBank/DDBJ databases">
        <title>Aquirufa genomes.</title>
        <authorList>
            <person name="Pitt A."/>
        </authorList>
    </citation>
    <scope>NUCLEOTIDE SEQUENCE [LARGE SCALE GENOMIC DNA]</scope>
    <source>
        <strain evidence="3 4">LEOWEIH-7C</strain>
    </source>
</reference>
<dbReference type="InterPro" id="IPR001387">
    <property type="entry name" value="Cro/C1-type_HTH"/>
</dbReference>
<evidence type="ECO:0000256" key="1">
    <source>
        <dbReference type="SAM" id="MobiDB-lite"/>
    </source>
</evidence>
<dbReference type="PROSITE" id="PS50943">
    <property type="entry name" value="HTH_CROC1"/>
    <property type="match status" value="1"/>
</dbReference>
<feature type="region of interest" description="Disordered" evidence="1">
    <location>
        <begin position="97"/>
        <end position="132"/>
    </location>
</feature>
<feature type="domain" description="HTH cro/C1-type" evidence="2">
    <location>
        <begin position="7"/>
        <end position="62"/>
    </location>
</feature>
<gene>
    <name evidence="3" type="ORF">PQG45_02935</name>
</gene>
<evidence type="ECO:0000313" key="3">
    <source>
        <dbReference type="EMBL" id="MDU0807988.1"/>
    </source>
</evidence>